<dbReference type="RefSeq" id="WP_188849885.1">
    <property type="nucleotide sequence ID" value="NZ_BMJJ01000003.1"/>
</dbReference>
<protein>
    <submittedName>
        <fullName evidence="2">Uncharacterized protein</fullName>
    </submittedName>
</protein>
<reference evidence="2" key="1">
    <citation type="journal article" date="2014" name="Int. J. Syst. Evol. Microbiol.">
        <title>Complete genome sequence of Corynebacterium casei LMG S-19264T (=DSM 44701T), isolated from a smear-ripened cheese.</title>
        <authorList>
            <consortium name="US DOE Joint Genome Institute (JGI-PGF)"/>
            <person name="Walter F."/>
            <person name="Albersmeier A."/>
            <person name="Kalinowski J."/>
            <person name="Ruckert C."/>
        </authorList>
    </citation>
    <scope>NUCLEOTIDE SEQUENCE</scope>
    <source>
        <strain evidence="2">CGMCC 1.15493</strain>
    </source>
</reference>
<dbReference type="EMBL" id="BMJJ01000003">
    <property type="protein sequence ID" value="GGD12309.1"/>
    <property type="molecule type" value="Genomic_DNA"/>
</dbReference>
<dbReference type="AlphaFoldDB" id="A0A916XUP2"/>
<evidence type="ECO:0000256" key="1">
    <source>
        <dbReference type="SAM" id="MobiDB-lite"/>
    </source>
</evidence>
<reference evidence="2" key="2">
    <citation type="submission" date="2020-09" db="EMBL/GenBank/DDBJ databases">
        <authorList>
            <person name="Sun Q."/>
            <person name="Zhou Y."/>
        </authorList>
    </citation>
    <scope>NUCLEOTIDE SEQUENCE</scope>
    <source>
        <strain evidence="2">CGMCC 1.15493</strain>
    </source>
</reference>
<feature type="compositionally biased region" description="Basic and acidic residues" evidence="1">
    <location>
        <begin position="11"/>
        <end position="21"/>
    </location>
</feature>
<feature type="region of interest" description="Disordered" evidence="1">
    <location>
        <begin position="1"/>
        <end position="21"/>
    </location>
</feature>
<organism evidence="2 3">
    <name type="scientific">Aureimonas glaciei</name>
    <dbReference type="NCBI Taxonomy" id="1776957"/>
    <lineage>
        <taxon>Bacteria</taxon>
        <taxon>Pseudomonadati</taxon>
        <taxon>Pseudomonadota</taxon>
        <taxon>Alphaproteobacteria</taxon>
        <taxon>Hyphomicrobiales</taxon>
        <taxon>Aurantimonadaceae</taxon>
        <taxon>Aureimonas</taxon>
    </lineage>
</organism>
<comment type="caution">
    <text evidence="2">The sequence shown here is derived from an EMBL/GenBank/DDBJ whole genome shotgun (WGS) entry which is preliminary data.</text>
</comment>
<proteinExistence type="predicted"/>
<evidence type="ECO:0000313" key="2">
    <source>
        <dbReference type="EMBL" id="GGD12309.1"/>
    </source>
</evidence>
<gene>
    <name evidence="2" type="ORF">GCM10011335_14010</name>
</gene>
<dbReference type="Proteomes" id="UP000613160">
    <property type="component" value="Unassembled WGS sequence"/>
</dbReference>
<accession>A0A916XUP2</accession>
<sequence>MAVMLRFPPRSRADPQVDRRVGDDAPTATIVILPCIRREAMVPADEARQDAPVLLKA</sequence>
<keyword evidence="3" id="KW-1185">Reference proteome</keyword>
<evidence type="ECO:0000313" key="3">
    <source>
        <dbReference type="Proteomes" id="UP000613160"/>
    </source>
</evidence>
<name>A0A916XUP2_9HYPH</name>